<dbReference type="InterPro" id="IPR050482">
    <property type="entry name" value="Sensor_HK_TwoCompSys"/>
</dbReference>
<feature type="transmembrane region" description="Helical" evidence="4">
    <location>
        <begin position="53"/>
        <end position="71"/>
    </location>
</feature>
<sequence length="378" mass="39654">MALQSANEPGEGWWDDHSTGPFVGRASRRWVLLGLGVLAPFAIPVTVDAVGRGSWATVAVVAAYAACYLAFPWAVSVPDLRRRVAFGAVILALGWTLFAVLDTGGVYGLLYAMIPIAMGLPRAWMIVLDGGTLLALGVLEALGALDLIGETTTIAYSDLWAMFGITVALFFMVRLIRTVRSLRRANATIAALAVDAERERLARDLHDILGHSLTTITVKAGAARRLLETGRGEARAIEEIRDVEALSRSALADVRATVSEYRTVTLAGELAGARAALRAADIDADLPRAVDDVAPALHAVFGYVVREAVTNAIRHSQAATVTIRLGPDWITVTDDGRGGARGAGTGLRGLAERLAAAGGTLDAGPAPGGGFTVRAEVA</sequence>
<keyword evidence="1" id="KW-0808">Transferase</keyword>
<feature type="transmembrane region" description="Helical" evidence="4">
    <location>
        <begin position="30"/>
        <end position="47"/>
    </location>
</feature>
<name>A0A4S8P6X9_9ACTN</name>
<dbReference type="Gene3D" id="3.30.565.10">
    <property type="entry name" value="Histidine kinase-like ATPase, C-terminal domain"/>
    <property type="match status" value="1"/>
</dbReference>
<dbReference type="RefSeq" id="WP_136531947.1">
    <property type="nucleotide sequence ID" value="NZ_STGX01000021.1"/>
</dbReference>
<gene>
    <name evidence="7" type="ORF">E9998_22525</name>
</gene>
<dbReference type="InterPro" id="IPR011712">
    <property type="entry name" value="Sig_transdc_His_kin_sub3_dim/P"/>
</dbReference>
<keyword evidence="4" id="KW-0472">Membrane</keyword>
<evidence type="ECO:0000259" key="5">
    <source>
        <dbReference type="Pfam" id="PF02518"/>
    </source>
</evidence>
<keyword evidence="8" id="KW-1185">Reference proteome</keyword>
<feature type="transmembrane region" description="Helical" evidence="4">
    <location>
        <begin position="107"/>
        <end position="124"/>
    </location>
</feature>
<dbReference type="GO" id="GO:0046983">
    <property type="term" value="F:protein dimerization activity"/>
    <property type="evidence" value="ECO:0007669"/>
    <property type="project" value="InterPro"/>
</dbReference>
<dbReference type="OrthoDB" id="5241784at2"/>
<evidence type="ECO:0000313" key="8">
    <source>
        <dbReference type="Proteomes" id="UP000305792"/>
    </source>
</evidence>
<keyword evidence="4" id="KW-1133">Transmembrane helix</keyword>
<proteinExistence type="predicted"/>
<evidence type="ECO:0000313" key="7">
    <source>
        <dbReference type="EMBL" id="THV23574.1"/>
    </source>
</evidence>
<dbReference type="CDD" id="cd16917">
    <property type="entry name" value="HATPase_UhpB-NarQ-NarX-like"/>
    <property type="match status" value="1"/>
</dbReference>
<evidence type="ECO:0000256" key="3">
    <source>
        <dbReference type="ARBA" id="ARBA00023012"/>
    </source>
</evidence>
<dbReference type="InterPro" id="IPR036890">
    <property type="entry name" value="HATPase_C_sf"/>
</dbReference>
<protein>
    <submittedName>
        <fullName evidence="7">Sensor histidine kinase</fullName>
    </submittedName>
</protein>
<dbReference type="Pfam" id="PF07730">
    <property type="entry name" value="HisKA_3"/>
    <property type="match status" value="1"/>
</dbReference>
<feature type="transmembrane region" description="Helical" evidence="4">
    <location>
        <begin position="131"/>
        <end position="148"/>
    </location>
</feature>
<keyword evidence="2 7" id="KW-0418">Kinase</keyword>
<dbReference type="GO" id="GO:0000155">
    <property type="term" value="F:phosphorelay sensor kinase activity"/>
    <property type="evidence" value="ECO:0007669"/>
    <property type="project" value="InterPro"/>
</dbReference>
<evidence type="ECO:0000256" key="1">
    <source>
        <dbReference type="ARBA" id="ARBA00022679"/>
    </source>
</evidence>
<feature type="transmembrane region" description="Helical" evidence="4">
    <location>
        <begin position="83"/>
        <end position="101"/>
    </location>
</feature>
<evidence type="ECO:0000256" key="4">
    <source>
        <dbReference type="SAM" id="Phobius"/>
    </source>
</evidence>
<feature type="transmembrane region" description="Helical" evidence="4">
    <location>
        <begin position="154"/>
        <end position="176"/>
    </location>
</feature>
<dbReference type="Gene3D" id="1.20.5.1930">
    <property type="match status" value="1"/>
</dbReference>
<dbReference type="PANTHER" id="PTHR24421:SF63">
    <property type="entry name" value="SENSOR HISTIDINE KINASE DESK"/>
    <property type="match status" value="1"/>
</dbReference>
<reference evidence="7 8" key="1">
    <citation type="journal article" date="2018" name="Int. J. Syst. Evol. Microbiol.">
        <title>Glycomyces paridis sp. nov., isolated from the medicinal plant Paris polyphylla.</title>
        <authorList>
            <person name="Fang X.M."/>
            <person name="Bai J.L."/>
            <person name="Su J."/>
            <person name="Zhao L.L."/>
            <person name="Liu H.Y."/>
            <person name="Ma B.P."/>
            <person name="Zhang Y.Q."/>
            <person name="Yu L.Y."/>
        </authorList>
    </citation>
    <scope>NUCLEOTIDE SEQUENCE [LARGE SCALE GENOMIC DNA]</scope>
    <source>
        <strain evidence="7 8">CPCC 204357</strain>
    </source>
</reference>
<dbReference type="SUPFAM" id="SSF55874">
    <property type="entry name" value="ATPase domain of HSP90 chaperone/DNA topoisomerase II/histidine kinase"/>
    <property type="match status" value="1"/>
</dbReference>
<dbReference type="Pfam" id="PF02518">
    <property type="entry name" value="HATPase_c"/>
    <property type="match status" value="1"/>
</dbReference>
<keyword evidence="4" id="KW-0812">Transmembrane</keyword>
<dbReference type="AlphaFoldDB" id="A0A4S8P6X9"/>
<accession>A0A4S8P6X9</accession>
<dbReference type="EMBL" id="STGX01000021">
    <property type="protein sequence ID" value="THV23574.1"/>
    <property type="molecule type" value="Genomic_DNA"/>
</dbReference>
<feature type="domain" description="Histidine kinase/HSP90-like ATPase" evidence="5">
    <location>
        <begin position="303"/>
        <end position="376"/>
    </location>
</feature>
<feature type="domain" description="Signal transduction histidine kinase subgroup 3 dimerisation and phosphoacceptor" evidence="6">
    <location>
        <begin position="197"/>
        <end position="265"/>
    </location>
</feature>
<evidence type="ECO:0000256" key="2">
    <source>
        <dbReference type="ARBA" id="ARBA00022777"/>
    </source>
</evidence>
<dbReference type="GO" id="GO:0016020">
    <property type="term" value="C:membrane"/>
    <property type="evidence" value="ECO:0007669"/>
    <property type="project" value="InterPro"/>
</dbReference>
<comment type="caution">
    <text evidence="7">The sequence shown here is derived from an EMBL/GenBank/DDBJ whole genome shotgun (WGS) entry which is preliminary data.</text>
</comment>
<dbReference type="InterPro" id="IPR003594">
    <property type="entry name" value="HATPase_dom"/>
</dbReference>
<keyword evidence="3" id="KW-0902">Two-component regulatory system</keyword>
<dbReference type="PANTHER" id="PTHR24421">
    <property type="entry name" value="NITRATE/NITRITE SENSOR PROTEIN NARX-RELATED"/>
    <property type="match status" value="1"/>
</dbReference>
<evidence type="ECO:0000259" key="6">
    <source>
        <dbReference type="Pfam" id="PF07730"/>
    </source>
</evidence>
<organism evidence="7 8">
    <name type="scientific">Glycomyces paridis</name>
    <dbReference type="NCBI Taxonomy" id="2126555"/>
    <lineage>
        <taxon>Bacteria</taxon>
        <taxon>Bacillati</taxon>
        <taxon>Actinomycetota</taxon>
        <taxon>Actinomycetes</taxon>
        <taxon>Glycomycetales</taxon>
        <taxon>Glycomycetaceae</taxon>
        <taxon>Glycomyces</taxon>
    </lineage>
</organism>
<dbReference type="Proteomes" id="UP000305792">
    <property type="component" value="Unassembled WGS sequence"/>
</dbReference>